<feature type="compositionally biased region" description="Basic residues" evidence="1">
    <location>
        <begin position="93"/>
        <end position="102"/>
    </location>
</feature>
<proteinExistence type="predicted"/>
<dbReference type="EMBL" id="JACVVK020000367">
    <property type="protein sequence ID" value="KAK7476720.1"/>
    <property type="molecule type" value="Genomic_DNA"/>
</dbReference>
<feature type="region of interest" description="Disordered" evidence="1">
    <location>
        <begin position="57"/>
        <end position="102"/>
    </location>
</feature>
<accession>A0ABD0JNW4</accession>
<gene>
    <name evidence="2" type="ORF">BaRGS_00032013</name>
</gene>
<dbReference type="AlphaFoldDB" id="A0ABD0JNW4"/>
<evidence type="ECO:0000256" key="1">
    <source>
        <dbReference type="SAM" id="MobiDB-lite"/>
    </source>
</evidence>
<keyword evidence="3" id="KW-1185">Reference proteome</keyword>
<name>A0ABD0JNW4_9CAEN</name>
<dbReference type="Proteomes" id="UP001519460">
    <property type="component" value="Unassembled WGS sequence"/>
</dbReference>
<sequence length="183" mass="20805">MERYKNYLTADIAITLLVEAAGPGRKKRRRRPAALPYILKREVYGEFHPQVQESIVEISESDDSSSSDSELCSDTELLTQQAQSSSSSYTPPTKKRRVMRKSLKPKKVTQLEACALQCMQNLAEQGIQVPRFAASRTEAERLAVLRCPWQLAQLWSEINQAMYIKQLDEMFNDERSSSDPVSC</sequence>
<comment type="caution">
    <text evidence="2">The sequence shown here is derived from an EMBL/GenBank/DDBJ whole genome shotgun (WGS) entry which is preliminary data.</text>
</comment>
<evidence type="ECO:0000313" key="2">
    <source>
        <dbReference type="EMBL" id="KAK7476720.1"/>
    </source>
</evidence>
<organism evidence="2 3">
    <name type="scientific">Batillaria attramentaria</name>
    <dbReference type="NCBI Taxonomy" id="370345"/>
    <lineage>
        <taxon>Eukaryota</taxon>
        <taxon>Metazoa</taxon>
        <taxon>Spiralia</taxon>
        <taxon>Lophotrochozoa</taxon>
        <taxon>Mollusca</taxon>
        <taxon>Gastropoda</taxon>
        <taxon>Caenogastropoda</taxon>
        <taxon>Sorbeoconcha</taxon>
        <taxon>Cerithioidea</taxon>
        <taxon>Batillariidae</taxon>
        <taxon>Batillaria</taxon>
    </lineage>
</organism>
<reference evidence="2 3" key="1">
    <citation type="journal article" date="2023" name="Sci. Data">
        <title>Genome assembly of the Korean intertidal mud-creeper Batillaria attramentaria.</title>
        <authorList>
            <person name="Patra A.K."/>
            <person name="Ho P.T."/>
            <person name="Jun S."/>
            <person name="Lee S.J."/>
            <person name="Kim Y."/>
            <person name="Won Y.J."/>
        </authorList>
    </citation>
    <scope>NUCLEOTIDE SEQUENCE [LARGE SCALE GENOMIC DNA]</scope>
    <source>
        <strain evidence="2">Wonlab-2016</strain>
    </source>
</reference>
<evidence type="ECO:0000313" key="3">
    <source>
        <dbReference type="Proteomes" id="UP001519460"/>
    </source>
</evidence>
<protein>
    <submittedName>
        <fullName evidence="2">Uncharacterized protein</fullName>
    </submittedName>
</protein>